<gene>
    <name evidence="6" type="ORF">IQ241_17645</name>
</gene>
<dbReference type="CDD" id="cd06170">
    <property type="entry name" value="LuxR_C_like"/>
    <property type="match status" value="1"/>
</dbReference>
<dbReference type="GO" id="GO:0003677">
    <property type="term" value="F:DNA binding"/>
    <property type="evidence" value="ECO:0007669"/>
    <property type="project" value="UniProtKB-KW"/>
</dbReference>
<evidence type="ECO:0000256" key="1">
    <source>
        <dbReference type="ARBA" id="ARBA00023015"/>
    </source>
</evidence>
<dbReference type="RefSeq" id="WP_193909695.1">
    <property type="nucleotide sequence ID" value="NZ_JADEXG010000047.1"/>
</dbReference>
<dbReference type="Gene3D" id="3.40.50.300">
    <property type="entry name" value="P-loop containing nucleotide triphosphate hydrolases"/>
    <property type="match status" value="1"/>
</dbReference>
<accession>A0A8J7DRQ9</accession>
<dbReference type="InterPro" id="IPR019734">
    <property type="entry name" value="TPR_rpt"/>
</dbReference>
<dbReference type="InterPro" id="IPR041617">
    <property type="entry name" value="TPR_MalT"/>
</dbReference>
<dbReference type="Pfam" id="PF17874">
    <property type="entry name" value="TPR_MalT"/>
    <property type="match status" value="1"/>
</dbReference>
<feature type="coiled-coil region" evidence="4">
    <location>
        <begin position="586"/>
        <end position="613"/>
    </location>
</feature>
<keyword evidence="3" id="KW-0804">Transcription</keyword>
<dbReference type="SUPFAM" id="SSF52540">
    <property type="entry name" value="P-loop containing nucleoside triphosphate hydrolases"/>
    <property type="match status" value="1"/>
</dbReference>
<evidence type="ECO:0000256" key="2">
    <source>
        <dbReference type="ARBA" id="ARBA00023125"/>
    </source>
</evidence>
<reference evidence="6" key="1">
    <citation type="submission" date="2020-10" db="EMBL/GenBank/DDBJ databases">
        <authorList>
            <person name="Castelo-Branco R."/>
            <person name="Eusebio N."/>
            <person name="Adriana R."/>
            <person name="Vieira A."/>
            <person name="Brugerolle De Fraissinette N."/>
            <person name="Rezende De Castro R."/>
            <person name="Schneider M.P."/>
            <person name="Vasconcelos V."/>
            <person name="Leao P.N."/>
        </authorList>
    </citation>
    <scope>NUCLEOTIDE SEQUENCE</scope>
    <source>
        <strain evidence="6">LEGE 07310</strain>
    </source>
</reference>
<dbReference type="PRINTS" id="PR00038">
    <property type="entry name" value="HTHLUXR"/>
</dbReference>
<keyword evidence="2" id="KW-0238">DNA-binding</keyword>
<dbReference type="SMART" id="SM00028">
    <property type="entry name" value="TPR"/>
    <property type="match status" value="5"/>
</dbReference>
<dbReference type="Gene3D" id="1.10.10.10">
    <property type="entry name" value="Winged helix-like DNA-binding domain superfamily/Winged helix DNA-binding domain"/>
    <property type="match status" value="1"/>
</dbReference>
<proteinExistence type="predicted"/>
<feature type="domain" description="HTH luxR-type" evidence="5">
    <location>
        <begin position="832"/>
        <end position="897"/>
    </location>
</feature>
<dbReference type="InterPro" id="IPR011990">
    <property type="entry name" value="TPR-like_helical_dom_sf"/>
</dbReference>
<evidence type="ECO:0000313" key="7">
    <source>
        <dbReference type="Proteomes" id="UP000636505"/>
    </source>
</evidence>
<dbReference type="Pfam" id="PF25873">
    <property type="entry name" value="WHD_MalT"/>
    <property type="match status" value="1"/>
</dbReference>
<dbReference type="SMART" id="SM00421">
    <property type="entry name" value="HTH_LUXR"/>
    <property type="match status" value="1"/>
</dbReference>
<dbReference type="EMBL" id="JADEXG010000047">
    <property type="protein sequence ID" value="MBE9079099.1"/>
    <property type="molecule type" value="Genomic_DNA"/>
</dbReference>
<dbReference type="InterPro" id="IPR036388">
    <property type="entry name" value="WH-like_DNA-bd_sf"/>
</dbReference>
<evidence type="ECO:0000259" key="5">
    <source>
        <dbReference type="PROSITE" id="PS50043"/>
    </source>
</evidence>
<evidence type="ECO:0000313" key="6">
    <source>
        <dbReference type="EMBL" id="MBE9079099.1"/>
    </source>
</evidence>
<comment type="caution">
    <text evidence="6">The sequence shown here is derived from an EMBL/GenBank/DDBJ whole genome shotgun (WGS) entry which is preliminary data.</text>
</comment>
<dbReference type="PANTHER" id="PTHR44688:SF25">
    <property type="entry name" value="HTH LUXR-TYPE DOMAIN-CONTAINING PROTEIN"/>
    <property type="match status" value="1"/>
</dbReference>
<dbReference type="GO" id="GO:0006355">
    <property type="term" value="P:regulation of DNA-templated transcription"/>
    <property type="evidence" value="ECO:0007669"/>
    <property type="project" value="InterPro"/>
</dbReference>
<keyword evidence="1" id="KW-0805">Transcription regulation</keyword>
<keyword evidence="7" id="KW-1185">Reference proteome</keyword>
<dbReference type="Gene3D" id="1.25.40.10">
    <property type="entry name" value="Tetratricopeptide repeat domain"/>
    <property type="match status" value="1"/>
</dbReference>
<dbReference type="SUPFAM" id="SSF46894">
    <property type="entry name" value="C-terminal effector domain of the bipartite response regulators"/>
    <property type="match status" value="1"/>
</dbReference>
<evidence type="ECO:0000256" key="3">
    <source>
        <dbReference type="ARBA" id="ARBA00023163"/>
    </source>
</evidence>
<evidence type="ECO:0000256" key="4">
    <source>
        <dbReference type="SAM" id="Coils"/>
    </source>
</evidence>
<dbReference type="AlphaFoldDB" id="A0A8J7DRQ9"/>
<dbReference type="Pfam" id="PF00196">
    <property type="entry name" value="GerE"/>
    <property type="match status" value="1"/>
</dbReference>
<dbReference type="InterPro" id="IPR016032">
    <property type="entry name" value="Sig_transdc_resp-reg_C-effctor"/>
</dbReference>
<sequence>MASPLLVTKFHLQSRRSPVVKRDRLFQQLNQGLTSRLILISAAAGFGKTTVLSEWVQQTQLPVSWLALDQRDNDSTRFWTYIVAALQQTDRAVGEATLSILQSSEAGSFEAFLPPLLNELAQLQTDLILSLDDYHLITAPEIHAALAFFLDYLPAQVHLAIATRTDPPLPLARLRARAQLTELRAADLRFTDEEAAEFLQQSLSQPLTAPQVEALQKQTEGWIAGLQLAMLSLRDTAQSEALIDSFRGNQRYVLDYLIEEVLDRQPPALQTFLLRTSVLEQMCGSLCEAVVGEETVNGVEVLEQLEHQNLFVVPLDRDRTWYRYHHLFAESLRHLLQRTDPDYMLACHHRAAQWYEHQGYIADALDHVIAAGSFEDAASLIEQEMQTHENPRLDAIVLRSALAAMPPKLTHSRPWLLAAQAWVGFTSSRFAEAISVIHILEELLDQNLPAAENSDQLWGLVVALKGMKARQQGHVAESVAFMEKALQLLPQDYSWLRSLILLNLGVTYFVADNYEAAKQLLPEVSRIGKARGTADPAIAGLYLQAQFLALRGRMDAATSLCQQGLNLATERHWLATYAGVLVEVALADLLREQNQLEAAAQHLTQSIDRAIQNQQPGLMMGYITLARVRQAQGDFQAAWAAIQAAERCQPWLWSTILSVATCKARLQLAEGHLDGAIAWVEKSGLSVEGELHYSPTEQYPAAAELDYLTYARVLLAQARLQSSSSHLQDALRLLNRLYEFAKTGGRTIRVMEVLLLQALAFHLEENQKQALDALNHALNVPREGKYFRLFLDEGNPMAELLKFAASKNIYSQEVNYLLAELSSVKEDKSASAQPLIEPLTDRELEVLHYLATGMTNQAIADRLFVSLAAVKWHARNIYGKLAVNNRTQAVARARESRILN</sequence>
<dbReference type="InterPro" id="IPR027417">
    <property type="entry name" value="P-loop_NTPase"/>
</dbReference>
<dbReference type="SUPFAM" id="SSF48452">
    <property type="entry name" value="TPR-like"/>
    <property type="match status" value="1"/>
</dbReference>
<name>A0A8J7DRQ9_9CYAN</name>
<dbReference type="InterPro" id="IPR059106">
    <property type="entry name" value="WHD_MalT"/>
</dbReference>
<dbReference type="PANTHER" id="PTHR44688">
    <property type="entry name" value="DNA-BINDING TRANSCRIPTIONAL ACTIVATOR DEVR_DOSR"/>
    <property type="match status" value="1"/>
</dbReference>
<organism evidence="6 7">
    <name type="scientific">Vasconcelosia minhoensis LEGE 07310</name>
    <dbReference type="NCBI Taxonomy" id="915328"/>
    <lineage>
        <taxon>Bacteria</taxon>
        <taxon>Bacillati</taxon>
        <taxon>Cyanobacteriota</taxon>
        <taxon>Cyanophyceae</taxon>
        <taxon>Nodosilineales</taxon>
        <taxon>Cymatolegaceae</taxon>
        <taxon>Vasconcelosia</taxon>
        <taxon>Vasconcelosia minhoensis</taxon>
    </lineage>
</organism>
<dbReference type="InterPro" id="IPR000792">
    <property type="entry name" value="Tscrpt_reg_LuxR_C"/>
</dbReference>
<keyword evidence="4" id="KW-0175">Coiled coil</keyword>
<dbReference type="Proteomes" id="UP000636505">
    <property type="component" value="Unassembled WGS sequence"/>
</dbReference>
<protein>
    <submittedName>
        <fullName evidence="6">LuxR family transcriptional regulator</fullName>
    </submittedName>
</protein>
<dbReference type="PROSITE" id="PS50043">
    <property type="entry name" value="HTH_LUXR_2"/>
    <property type="match status" value="1"/>
</dbReference>